<protein>
    <submittedName>
        <fullName evidence="3">Uncharacterized protein</fullName>
    </submittedName>
</protein>
<dbReference type="AlphaFoldDB" id="A0AA37GXR2"/>
<evidence type="ECO:0000313" key="3">
    <source>
        <dbReference type="EMBL" id="GJC88650.1"/>
    </source>
</evidence>
<comment type="caution">
    <text evidence="3">The sequence shown here is derived from an EMBL/GenBank/DDBJ whole genome shotgun (WGS) entry which is preliminary data.</text>
</comment>
<dbReference type="Proteomes" id="UP001055172">
    <property type="component" value="Unassembled WGS sequence"/>
</dbReference>
<evidence type="ECO:0000256" key="2">
    <source>
        <dbReference type="SAM" id="SignalP"/>
    </source>
</evidence>
<feature type="region of interest" description="Disordered" evidence="1">
    <location>
        <begin position="88"/>
        <end position="111"/>
    </location>
</feature>
<feature type="signal peptide" evidence="2">
    <location>
        <begin position="1"/>
        <end position="23"/>
    </location>
</feature>
<keyword evidence="2" id="KW-0732">Signal</keyword>
<accession>A0AA37GXR2</accession>
<evidence type="ECO:0000313" key="4">
    <source>
        <dbReference type="Proteomes" id="UP001055172"/>
    </source>
</evidence>
<name>A0AA37GXR2_9PEZI</name>
<reference evidence="3 4" key="1">
    <citation type="submission" date="2021-07" db="EMBL/GenBank/DDBJ databases">
        <title>Genome data of Colletotrichum spaethianum.</title>
        <authorList>
            <person name="Utami Y.D."/>
            <person name="Hiruma K."/>
        </authorList>
    </citation>
    <scope>NUCLEOTIDE SEQUENCE [LARGE SCALE GENOMIC DNA]</scope>
    <source>
        <strain evidence="3 4">MAFF 242679</strain>
    </source>
</reference>
<dbReference type="EMBL" id="BPPX01000034">
    <property type="protein sequence ID" value="GJC88650.1"/>
    <property type="molecule type" value="Genomic_DNA"/>
</dbReference>
<organism evidence="3 4">
    <name type="scientific">Colletotrichum liriopes</name>
    <dbReference type="NCBI Taxonomy" id="708192"/>
    <lineage>
        <taxon>Eukaryota</taxon>
        <taxon>Fungi</taxon>
        <taxon>Dikarya</taxon>
        <taxon>Ascomycota</taxon>
        <taxon>Pezizomycotina</taxon>
        <taxon>Sordariomycetes</taxon>
        <taxon>Hypocreomycetidae</taxon>
        <taxon>Glomerellales</taxon>
        <taxon>Glomerellaceae</taxon>
        <taxon>Colletotrichum</taxon>
        <taxon>Colletotrichum spaethianum species complex</taxon>
    </lineage>
</organism>
<sequence length="218" mass="23956">MGYTINSCLFLPLLPVNTTSVYTQTPDDVRHLASPEGFPSRVDGDPTIASAKTRVDFDIVDAAVHTDFDTRPTASIWFMMIQALSTRTSSKDRSSRPEESPRRVQEPNGLRADWLNRDQARQAACPSPPPTPLGAVAAEDPLVARAVFEVADLNPMSFEVLRERLHRPFPCLSMRVLGRSGMVAGGHPVPSEVSGGVDIAQPCPRERNFVDSHFTRSM</sequence>
<proteinExistence type="predicted"/>
<gene>
    <name evidence="3" type="ORF">ColLi_11488</name>
</gene>
<feature type="compositionally biased region" description="Basic and acidic residues" evidence="1">
    <location>
        <begin position="89"/>
        <end position="105"/>
    </location>
</feature>
<keyword evidence="4" id="KW-1185">Reference proteome</keyword>
<feature type="chain" id="PRO_5041431538" evidence="2">
    <location>
        <begin position="24"/>
        <end position="218"/>
    </location>
</feature>
<evidence type="ECO:0000256" key="1">
    <source>
        <dbReference type="SAM" id="MobiDB-lite"/>
    </source>
</evidence>